<organism evidence="2 3">
    <name type="scientific">Macrophomina phaseolina (strain MS6)</name>
    <name type="common">Charcoal rot fungus</name>
    <dbReference type="NCBI Taxonomy" id="1126212"/>
    <lineage>
        <taxon>Eukaryota</taxon>
        <taxon>Fungi</taxon>
        <taxon>Dikarya</taxon>
        <taxon>Ascomycota</taxon>
        <taxon>Pezizomycotina</taxon>
        <taxon>Dothideomycetes</taxon>
        <taxon>Dothideomycetes incertae sedis</taxon>
        <taxon>Botryosphaeriales</taxon>
        <taxon>Botryosphaeriaceae</taxon>
        <taxon>Macrophomina</taxon>
    </lineage>
</organism>
<dbReference type="VEuPathDB" id="FungiDB:MPH_12193"/>
<dbReference type="AlphaFoldDB" id="K2RKN3"/>
<dbReference type="EMBL" id="AHHD01000505">
    <property type="protein sequence ID" value="EKG10709.1"/>
    <property type="molecule type" value="Genomic_DNA"/>
</dbReference>
<feature type="region of interest" description="Disordered" evidence="1">
    <location>
        <begin position="81"/>
        <end position="107"/>
    </location>
</feature>
<name>K2RKN3_MACPH</name>
<accession>K2RKN3</accession>
<reference evidence="2 3" key="1">
    <citation type="journal article" date="2012" name="BMC Genomics">
        <title>Tools to kill: Genome of one of the most destructive plant pathogenic fungi Macrophomina phaseolina.</title>
        <authorList>
            <person name="Islam M.S."/>
            <person name="Haque M.S."/>
            <person name="Islam M.M."/>
            <person name="Emdad E.M."/>
            <person name="Halim A."/>
            <person name="Hossen Q.M.M."/>
            <person name="Hossain M.Z."/>
            <person name="Ahmed B."/>
            <person name="Rahim S."/>
            <person name="Rahman M.S."/>
            <person name="Alam M.M."/>
            <person name="Hou S."/>
            <person name="Wan X."/>
            <person name="Saito J.A."/>
            <person name="Alam M."/>
        </authorList>
    </citation>
    <scope>NUCLEOTIDE SEQUENCE [LARGE SCALE GENOMIC DNA]</scope>
    <source>
        <strain evidence="2 3">MS6</strain>
    </source>
</reference>
<evidence type="ECO:0000256" key="1">
    <source>
        <dbReference type="SAM" id="MobiDB-lite"/>
    </source>
</evidence>
<gene>
    <name evidence="2" type="ORF">MPH_12193</name>
</gene>
<dbReference type="Proteomes" id="UP000007129">
    <property type="component" value="Unassembled WGS sequence"/>
</dbReference>
<evidence type="ECO:0000313" key="2">
    <source>
        <dbReference type="EMBL" id="EKG10709.1"/>
    </source>
</evidence>
<proteinExistence type="predicted"/>
<sequence length="148" mass="15973">MELGGNQAQGSADCRHRLELPLSGWLPPRRLLRFARRWHSLPLADRPLVALPAASHLNLPLRCRQRPLPALTASLRCRSTLRNGAPQPKGGGKAGHLPCRKAPNQTPGLPLETVSNLRTRSLGAAMTAACSSTRLNLPPTLTSPFSLT</sequence>
<comment type="caution">
    <text evidence="2">The sequence shown here is derived from an EMBL/GenBank/DDBJ whole genome shotgun (WGS) entry which is preliminary data.</text>
</comment>
<dbReference type="HOGENOM" id="CLU_1759174_0_0_1"/>
<evidence type="ECO:0000313" key="3">
    <source>
        <dbReference type="Proteomes" id="UP000007129"/>
    </source>
</evidence>
<dbReference type="InParanoid" id="K2RKN3"/>
<protein>
    <submittedName>
        <fullName evidence="2">Uncharacterized protein</fullName>
    </submittedName>
</protein>